<protein>
    <submittedName>
        <fullName evidence="1">Uncharacterized protein</fullName>
    </submittedName>
</protein>
<sequence length="101" mass="11375">MLLPHLYCSVTCTFSAGQKELNVFVDLAMMSAGDEPMNIKKVQCLHSAVLGYSPLIFDIDGNCDYMTLLDKCKVVWKELDTNPNLPKQLVGSQMLMYMAFF</sequence>
<dbReference type="InterPro" id="IPR031248">
    <property type="entry name" value="RNF213"/>
</dbReference>
<organism evidence="1 2">
    <name type="scientific">Dreissena polymorpha</name>
    <name type="common">Zebra mussel</name>
    <name type="synonym">Mytilus polymorpha</name>
    <dbReference type="NCBI Taxonomy" id="45954"/>
    <lineage>
        <taxon>Eukaryota</taxon>
        <taxon>Metazoa</taxon>
        <taxon>Spiralia</taxon>
        <taxon>Lophotrochozoa</taxon>
        <taxon>Mollusca</taxon>
        <taxon>Bivalvia</taxon>
        <taxon>Autobranchia</taxon>
        <taxon>Heteroconchia</taxon>
        <taxon>Euheterodonta</taxon>
        <taxon>Imparidentia</taxon>
        <taxon>Neoheterodontei</taxon>
        <taxon>Myida</taxon>
        <taxon>Dreissenoidea</taxon>
        <taxon>Dreissenidae</taxon>
        <taxon>Dreissena</taxon>
    </lineage>
</organism>
<reference evidence="1" key="2">
    <citation type="submission" date="2020-11" db="EMBL/GenBank/DDBJ databases">
        <authorList>
            <person name="McCartney M.A."/>
            <person name="Auch B."/>
            <person name="Kono T."/>
            <person name="Mallez S."/>
            <person name="Becker A."/>
            <person name="Gohl D.M."/>
            <person name="Silverstein K.A.T."/>
            <person name="Koren S."/>
            <person name="Bechman K.B."/>
            <person name="Herman A."/>
            <person name="Abrahante J.E."/>
            <person name="Garbe J."/>
        </authorList>
    </citation>
    <scope>NUCLEOTIDE SEQUENCE</scope>
    <source>
        <strain evidence="1">Duluth1</strain>
        <tissue evidence="1">Whole animal</tissue>
    </source>
</reference>
<dbReference type="EMBL" id="JAIWYP010000012">
    <property type="protein sequence ID" value="KAH3728523.1"/>
    <property type="molecule type" value="Genomic_DNA"/>
</dbReference>
<name>A0A9D4CN74_DREPO</name>
<evidence type="ECO:0000313" key="1">
    <source>
        <dbReference type="EMBL" id="KAH3728523.1"/>
    </source>
</evidence>
<dbReference type="PANTHER" id="PTHR22605:SF16">
    <property type="entry name" value="E3 UBIQUITIN-PROTEIN LIGASE RNF213"/>
    <property type="match status" value="1"/>
</dbReference>
<keyword evidence="2" id="KW-1185">Reference proteome</keyword>
<dbReference type="PANTHER" id="PTHR22605">
    <property type="entry name" value="RZ-TYPE DOMAIN-CONTAINING PROTEIN"/>
    <property type="match status" value="1"/>
</dbReference>
<dbReference type="AlphaFoldDB" id="A0A9D4CN74"/>
<dbReference type="GO" id="GO:0004842">
    <property type="term" value="F:ubiquitin-protein transferase activity"/>
    <property type="evidence" value="ECO:0007669"/>
    <property type="project" value="InterPro"/>
</dbReference>
<accession>A0A9D4CN74</accession>
<gene>
    <name evidence="1" type="ORF">DPMN_054480</name>
</gene>
<evidence type="ECO:0000313" key="2">
    <source>
        <dbReference type="Proteomes" id="UP000828390"/>
    </source>
</evidence>
<dbReference type="Proteomes" id="UP000828390">
    <property type="component" value="Unassembled WGS sequence"/>
</dbReference>
<dbReference type="GO" id="GO:0016887">
    <property type="term" value="F:ATP hydrolysis activity"/>
    <property type="evidence" value="ECO:0007669"/>
    <property type="project" value="InterPro"/>
</dbReference>
<proteinExistence type="predicted"/>
<comment type="caution">
    <text evidence="1">The sequence shown here is derived from an EMBL/GenBank/DDBJ whole genome shotgun (WGS) entry which is preliminary data.</text>
</comment>
<reference evidence="1" key="1">
    <citation type="journal article" date="2019" name="bioRxiv">
        <title>The Genome of the Zebra Mussel, Dreissena polymorpha: A Resource for Invasive Species Research.</title>
        <authorList>
            <person name="McCartney M.A."/>
            <person name="Auch B."/>
            <person name="Kono T."/>
            <person name="Mallez S."/>
            <person name="Zhang Y."/>
            <person name="Obille A."/>
            <person name="Becker A."/>
            <person name="Abrahante J.E."/>
            <person name="Garbe J."/>
            <person name="Badalamenti J.P."/>
            <person name="Herman A."/>
            <person name="Mangelson H."/>
            <person name="Liachko I."/>
            <person name="Sullivan S."/>
            <person name="Sone E.D."/>
            <person name="Koren S."/>
            <person name="Silverstein K.A.T."/>
            <person name="Beckman K.B."/>
            <person name="Gohl D.M."/>
        </authorList>
    </citation>
    <scope>NUCLEOTIDE SEQUENCE</scope>
    <source>
        <strain evidence="1">Duluth1</strain>
        <tissue evidence="1">Whole animal</tissue>
    </source>
</reference>